<dbReference type="InterPro" id="IPR013216">
    <property type="entry name" value="Methyltransf_11"/>
</dbReference>
<dbReference type="EMBL" id="CALNXJ010000009">
    <property type="protein sequence ID" value="CAH3103185.1"/>
    <property type="molecule type" value="Genomic_DNA"/>
</dbReference>
<protein>
    <recommendedName>
        <fullName evidence="4">Methyltransferase type 11 domain-containing protein</fullName>
    </recommendedName>
</protein>
<feature type="domain" description="Methyltransferase type 11" evidence="4">
    <location>
        <begin position="55"/>
        <end position="147"/>
    </location>
</feature>
<keyword evidence="3" id="KW-0808">Transferase</keyword>
<keyword evidence="2" id="KW-0489">Methyltransferase</keyword>
<name>A0AAU9WA94_9CNID</name>
<evidence type="ECO:0000256" key="2">
    <source>
        <dbReference type="ARBA" id="ARBA00022603"/>
    </source>
</evidence>
<dbReference type="PANTHER" id="PTHR44942:SF4">
    <property type="entry name" value="METHYLTRANSFERASE TYPE 11 DOMAIN-CONTAINING PROTEIN"/>
    <property type="match status" value="1"/>
</dbReference>
<evidence type="ECO:0000256" key="1">
    <source>
        <dbReference type="ARBA" id="ARBA00008361"/>
    </source>
</evidence>
<reference evidence="5 6" key="1">
    <citation type="submission" date="2022-05" db="EMBL/GenBank/DDBJ databases">
        <authorList>
            <consortium name="Genoscope - CEA"/>
            <person name="William W."/>
        </authorList>
    </citation>
    <scope>NUCLEOTIDE SEQUENCE [LARGE SCALE GENOMIC DNA]</scope>
</reference>
<accession>A0AAU9WA94</accession>
<comment type="similarity">
    <text evidence="1">Belongs to the methyltransferase superfamily.</text>
</comment>
<comment type="caution">
    <text evidence="5">The sequence shown here is derived from an EMBL/GenBank/DDBJ whole genome shotgun (WGS) entry which is preliminary data.</text>
</comment>
<evidence type="ECO:0000256" key="3">
    <source>
        <dbReference type="ARBA" id="ARBA00022679"/>
    </source>
</evidence>
<keyword evidence="6" id="KW-1185">Reference proteome</keyword>
<dbReference type="InterPro" id="IPR051052">
    <property type="entry name" value="Diverse_substrate_MTase"/>
</dbReference>
<dbReference type="Proteomes" id="UP001159428">
    <property type="component" value="Unassembled WGS sequence"/>
</dbReference>
<evidence type="ECO:0000313" key="6">
    <source>
        <dbReference type="Proteomes" id="UP001159428"/>
    </source>
</evidence>
<evidence type="ECO:0000259" key="4">
    <source>
        <dbReference type="Pfam" id="PF08241"/>
    </source>
</evidence>
<dbReference type="GO" id="GO:0032259">
    <property type="term" value="P:methylation"/>
    <property type="evidence" value="ECO:0007669"/>
    <property type="project" value="UniProtKB-KW"/>
</dbReference>
<dbReference type="CDD" id="cd02440">
    <property type="entry name" value="AdoMet_MTases"/>
    <property type="match status" value="1"/>
</dbReference>
<evidence type="ECO:0000313" key="5">
    <source>
        <dbReference type="EMBL" id="CAH3103185.1"/>
    </source>
</evidence>
<dbReference type="GO" id="GO:0008757">
    <property type="term" value="F:S-adenosylmethionine-dependent methyltransferase activity"/>
    <property type="evidence" value="ECO:0007669"/>
    <property type="project" value="InterPro"/>
</dbReference>
<dbReference type="SUPFAM" id="SSF53335">
    <property type="entry name" value="S-adenosyl-L-methionine-dependent methyltransferases"/>
    <property type="match status" value="1"/>
</dbReference>
<gene>
    <name evidence="5" type="ORF">PMEA_00035278</name>
</gene>
<proteinExistence type="inferred from homology"/>
<dbReference type="Pfam" id="PF08241">
    <property type="entry name" value="Methyltransf_11"/>
    <property type="match status" value="1"/>
</dbReference>
<organism evidence="5 6">
    <name type="scientific">Pocillopora meandrina</name>
    <dbReference type="NCBI Taxonomy" id="46732"/>
    <lineage>
        <taxon>Eukaryota</taxon>
        <taxon>Metazoa</taxon>
        <taxon>Cnidaria</taxon>
        <taxon>Anthozoa</taxon>
        <taxon>Hexacorallia</taxon>
        <taxon>Scleractinia</taxon>
        <taxon>Astrocoeniina</taxon>
        <taxon>Pocilloporidae</taxon>
        <taxon>Pocillopora</taxon>
    </lineage>
</organism>
<dbReference type="AlphaFoldDB" id="A0AAU9WA94"/>
<dbReference type="InterPro" id="IPR029063">
    <property type="entry name" value="SAM-dependent_MTases_sf"/>
</dbReference>
<dbReference type="PANTHER" id="PTHR44942">
    <property type="entry name" value="METHYLTRANSF_11 DOMAIN-CONTAINING PROTEIN"/>
    <property type="match status" value="1"/>
</dbReference>
<dbReference type="Gene3D" id="3.40.50.150">
    <property type="entry name" value="Vaccinia Virus protein VP39"/>
    <property type="match status" value="1"/>
</dbReference>
<sequence length="274" mass="31359">MAYDFARIAFASAENYENVRSGYPEEAVKYFLHRLGIKVNDRAVSSKEARPFTILEVGSGTGKFTRVMVKVLSDKNVRVIASEPLESMCEQFKVMVPRMDIIQCAAECIPLPDASVDVVVAAQSFHWFTNRAALEEIHRVLVPNGAFGTLWKLLDLSIPWAKQLGHHLDVLDKESSLVFPHQEEWKEVVGMLVKSLFSFPQEYIGFEHSLEVSSCNQAYQHFASYSVIAGNSEIKKKAFKEFFDELMKMHFKEKGNPCTKIPFTIYMYWFHKEV</sequence>